<organism evidence="1 2">
    <name type="scientific">Ancylostoma duodenale</name>
    <dbReference type="NCBI Taxonomy" id="51022"/>
    <lineage>
        <taxon>Eukaryota</taxon>
        <taxon>Metazoa</taxon>
        <taxon>Ecdysozoa</taxon>
        <taxon>Nematoda</taxon>
        <taxon>Chromadorea</taxon>
        <taxon>Rhabditida</taxon>
        <taxon>Rhabditina</taxon>
        <taxon>Rhabditomorpha</taxon>
        <taxon>Strongyloidea</taxon>
        <taxon>Ancylostomatidae</taxon>
        <taxon>Ancylostomatinae</taxon>
        <taxon>Ancylostoma</taxon>
    </lineage>
</organism>
<reference evidence="1 2" key="1">
    <citation type="submission" date="2013-12" db="EMBL/GenBank/DDBJ databases">
        <title>Draft genome of the parsitic nematode Ancylostoma duodenale.</title>
        <authorList>
            <person name="Mitreva M."/>
        </authorList>
    </citation>
    <scope>NUCLEOTIDE SEQUENCE [LARGE SCALE GENOMIC DNA]</scope>
    <source>
        <strain evidence="1 2">Zhejiang</strain>
    </source>
</reference>
<sequence length="64" mass="7624">MVSYAWRAEVVLEIKANRVGHLWFHLLSDRNYFKEPYDYRTDSAQYVFLFSMGERILADCLCNA</sequence>
<proteinExistence type="predicted"/>
<evidence type="ECO:0000313" key="2">
    <source>
        <dbReference type="Proteomes" id="UP000054047"/>
    </source>
</evidence>
<keyword evidence="2" id="KW-1185">Reference proteome</keyword>
<gene>
    <name evidence="1" type="ORF">ANCDUO_09300</name>
</gene>
<accession>A0A0C2DDE0</accession>
<name>A0A0C2DDE0_9BILA</name>
<dbReference type="AlphaFoldDB" id="A0A0C2DDE0"/>
<dbReference type="Proteomes" id="UP000054047">
    <property type="component" value="Unassembled WGS sequence"/>
</dbReference>
<evidence type="ECO:0000313" key="1">
    <source>
        <dbReference type="EMBL" id="KIH60452.1"/>
    </source>
</evidence>
<dbReference type="EMBL" id="KN730952">
    <property type="protein sequence ID" value="KIH60452.1"/>
    <property type="molecule type" value="Genomic_DNA"/>
</dbReference>
<protein>
    <submittedName>
        <fullName evidence="1">Uncharacterized protein</fullName>
    </submittedName>
</protein>